<proteinExistence type="predicted"/>
<protein>
    <submittedName>
        <fullName evidence="1">Uncharacterized protein</fullName>
    </submittedName>
</protein>
<accession>A0A1R3V473</accession>
<organism evidence="1 2">
    <name type="scientific">Mesorhizobium prunaredense</name>
    <dbReference type="NCBI Taxonomy" id="1631249"/>
    <lineage>
        <taxon>Bacteria</taxon>
        <taxon>Pseudomonadati</taxon>
        <taxon>Pseudomonadota</taxon>
        <taxon>Alphaproteobacteria</taxon>
        <taxon>Hyphomicrobiales</taxon>
        <taxon>Phyllobacteriaceae</taxon>
        <taxon>Mesorhizobium</taxon>
    </lineage>
</organism>
<evidence type="ECO:0000313" key="1">
    <source>
        <dbReference type="EMBL" id="SIT54712.1"/>
    </source>
</evidence>
<evidence type="ECO:0000313" key="2">
    <source>
        <dbReference type="Proteomes" id="UP000188388"/>
    </source>
</evidence>
<dbReference type="STRING" id="1631249.BQ8794_180056"/>
<dbReference type="Gene3D" id="1.20.140.160">
    <property type="match status" value="1"/>
</dbReference>
<dbReference type="EMBL" id="FTPD01000010">
    <property type="protein sequence ID" value="SIT54712.1"/>
    <property type="molecule type" value="Genomic_DNA"/>
</dbReference>
<dbReference type="AlphaFoldDB" id="A0A1R3V473"/>
<name>A0A1R3V473_9HYPH</name>
<sequence length="286" mass="32224">MARRADIPSVAKADYAFSAFPLFVRSMRGTMTELPREGALKPLAGKTKEGKPYARPPAVEAEIEAVLEWPLPKAFALAAAGKLRPQTLVYLMRNFRPNRPDPKYDTLVIAFFSRLERAGDRMIRDLSDLDRERVNDLVKDKALWLIEADRLDIFEMSFKTGAERLYYSARAVVRLRSKTEVSREDLVGPDSDLTGEEAADALSMVSDSSMPLAEARTMLNQVLEMLNEKERLAIFYVLQARMTETEAGAQMGCTARNIRYLLKSAAAKARATEERARQGARERDTR</sequence>
<gene>
    <name evidence="1" type="ORF">BQ8794_180056</name>
</gene>
<dbReference type="Proteomes" id="UP000188388">
    <property type="component" value="Unassembled WGS sequence"/>
</dbReference>
<dbReference type="SUPFAM" id="SSF88659">
    <property type="entry name" value="Sigma3 and sigma4 domains of RNA polymerase sigma factors"/>
    <property type="match status" value="1"/>
</dbReference>
<reference evidence="2" key="1">
    <citation type="submission" date="2017-01" db="EMBL/GenBank/DDBJ databases">
        <authorList>
            <person name="Brunel B."/>
        </authorList>
    </citation>
    <scope>NUCLEOTIDE SEQUENCE [LARGE SCALE GENOMIC DNA]</scope>
</reference>
<dbReference type="InterPro" id="IPR013324">
    <property type="entry name" value="RNA_pol_sigma_r3/r4-like"/>
</dbReference>
<keyword evidence="2" id="KW-1185">Reference proteome</keyword>